<reference evidence="3" key="2">
    <citation type="submission" date="2015-01" db="EMBL/GenBank/DDBJ databases">
        <title>Evolutionary Origins and Diversification of the Mycorrhizal Mutualists.</title>
        <authorList>
            <consortium name="DOE Joint Genome Institute"/>
            <consortium name="Mycorrhizal Genomics Consortium"/>
            <person name="Kohler A."/>
            <person name="Kuo A."/>
            <person name="Nagy L.G."/>
            <person name="Floudas D."/>
            <person name="Copeland A."/>
            <person name="Barry K.W."/>
            <person name="Cichocki N."/>
            <person name="Veneault-Fourrey C."/>
            <person name="LaButti K."/>
            <person name="Lindquist E.A."/>
            <person name="Lipzen A."/>
            <person name="Lundell T."/>
            <person name="Morin E."/>
            <person name="Murat C."/>
            <person name="Riley R."/>
            <person name="Ohm R."/>
            <person name="Sun H."/>
            <person name="Tunlid A."/>
            <person name="Henrissat B."/>
            <person name="Grigoriev I.V."/>
            <person name="Hibbett D.S."/>
            <person name="Martin F."/>
        </authorList>
    </citation>
    <scope>NUCLEOTIDE SEQUENCE [LARGE SCALE GENOMIC DNA]</scope>
    <source>
        <strain evidence="3">LaAM-08-1</strain>
    </source>
</reference>
<organism evidence="2 3">
    <name type="scientific">Laccaria amethystina LaAM-08-1</name>
    <dbReference type="NCBI Taxonomy" id="1095629"/>
    <lineage>
        <taxon>Eukaryota</taxon>
        <taxon>Fungi</taxon>
        <taxon>Dikarya</taxon>
        <taxon>Basidiomycota</taxon>
        <taxon>Agaricomycotina</taxon>
        <taxon>Agaricomycetes</taxon>
        <taxon>Agaricomycetidae</taxon>
        <taxon>Agaricales</taxon>
        <taxon>Agaricineae</taxon>
        <taxon>Hydnangiaceae</taxon>
        <taxon>Laccaria</taxon>
    </lineage>
</organism>
<evidence type="ECO:0000313" key="3">
    <source>
        <dbReference type="Proteomes" id="UP000054477"/>
    </source>
</evidence>
<keyword evidence="3" id="KW-1185">Reference proteome</keyword>
<name>A0A0C9WH68_9AGAR</name>
<dbReference type="EMBL" id="KN839133">
    <property type="protein sequence ID" value="KIJ90669.1"/>
    <property type="molecule type" value="Genomic_DNA"/>
</dbReference>
<feature type="region of interest" description="Disordered" evidence="1">
    <location>
        <begin position="21"/>
        <end position="52"/>
    </location>
</feature>
<gene>
    <name evidence="2" type="ORF">K443DRAFT_686607</name>
</gene>
<protein>
    <submittedName>
        <fullName evidence="2">Uncharacterized protein</fullName>
    </submittedName>
</protein>
<feature type="non-terminal residue" evidence="2">
    <location>
        <position position="52"/>
    </location>
</feature>
<dbReference type="AlphaFoldDB" id="A0A0C9WH68"/>
<dbReference type="HOGENOM" id="CLU_3111984_0_0_1"/>
<evidence type="ECO:0000256" key="1">
    <source>
        <dbReference type="SAM" id="MobiDB-lite"/>
    </source>
</evidence>
<sequence>MATRAASNAFNRALSLASKKLFGHSSSGHSRASPSRDQSTVPSSPRRPQIIT</sequence>
<proteinExistence type="predicted"/>
<feature type="compositionally biased region" description="Low complexity" evidence="1">
    <location>
        <begin position="23"/>
        <end position="36"/>
    </location>
</feature>
<dbReference type="STRING" id="1095629.A0A0C9WH68"/>
<accession>A0A0C9WH68</accession>
<reference evidence="2 3" key="1">
    <citation type="submission" date="2014-04" db="EMBL/GenBank/DDBJ databases">
        <authorList>
            <consortium name="DOE Joint Genome Institute"/>
            <person name="Kuo A."/>
            <person name="Kohler A."/>
            <person name="Nagy L.G."/>
            <person name="Floudas D."/>
            <person name="Copeland A."/>
            <person name="Barry K.W."/>
            <person name="Cichocki N."/>
            <person name="Veneault-Fourrey C."/>
            <person name="LaButti K."/>
            <person name="Lindquist E.A."/>
            <person name="Lipzen A."/>
            <person name="Lundell T."/>
            <person name="Morin E."/>
            <person name="Murat C."/>
            <person name="Sun H."/>
            <person name="Tunlid A."/>
            <person name="Henrissat B."/>
            <person name="Grigoriev I.V."/>
            <person name="Hibbett D.S."/>
            <person name="Martin F."/>
            <person name="Nordberg H.P."/>
            <person name="Cantor M.N."/>
            <person name="Hua S.X."/>
        </authorList>
    </citation>
    <scope>NUCLEOTIDE SEQUENCE [LARGE SCALE GENOMIC DNA]</scope>
    <source>
        <strain evidence="2 3">LaAM-08-1</strain>
    </source>
</reference>
<dbReference type="Proteomes" id="UP000054477">
    <property type="component" value="Unassembled WGS sequence"/>
</dbReference>
<evidence type="ECO:0000313" key="2">
    <source>
        <dbReference type="EMBL" id="KIJ90669.1"/>
    </source>
</evidence>